<name>A0AAN7Q4D4_9MYRT</name>
<keyword evidence="3" id="KW-0862">Zinc</keyword>
<dbReference type="GO" id="GO:0008270">
    <property type="term" value="F:zinc ion binding"/>
    <property type="evidence" value="ECO:0007669"/>
    <property type="project" value="UniProtKB-KW"/>
</dbReference>
<dbReference type="SUPFAM" id="SSF57850">
    <property type="entry name" value="RING/U-box"/>
    <property type="match status" value="1"/>
</dbReference>
<dbReference type="Proteomes" id="UP001345219">
    <property type="component" value="Chromosome 15"/>
</dbReference>
<dbReference type="InterPro" id="IPR017907">
    <property type="entry name" value="Znf_RING_CS"/>
</dbReference>
<dbReference type="CDD" id="cd16449">
    <property type="entry name" value="RING-HC"/>
    <property type="match status" value="1"/>
</dbReference>
<evidence type="ECO:0000259" key="5">
    <source>
        <dbReference type="PROSITE" id="PS50089"/>
    </source>
</evidence>
<evidence type="ECO:0000256" key="2">
    <source>
        <dbReference type="ARBA" id="ARBA00022771"/>
    </source>
</evidence>
<evidence type="ECO:0000256" key="4">
    <source>
        <dbReference type="PROSITE-ProRule" id="PRU00175"/>
    </source>
</evidence>
<proteinExistence type="predicted"/>
<dbReference type="PROSITE" id="PS00518">
    <property type="entry name" value="ZF_RING_1"/>
    <property type="match status" value="1"/>
</dbReference>
<dbReference type="SMART" id="SM00184">
    <property type="entry name" value="RING"/>
    <property type="match status" value="1"/>
</dbReference>
<dbReference type="InterPro" id="IPR013083">
    <property type="entry name" value="Znf_RING/FYVE/PHD"/>
</dbReference>
<comment type="caution">
    <text evidence="6">The sequence shown here is derived from an EMBL/GenBank/DDBJ whole genome shotgun (WGS) entry which is preliminary data.</text>
</comment>
<evidence type="ECO:0000256" key="3">
    <source>
        <dbReference type="ARBA" id="ARBA00022833"/>
    </source>
</evidence>
<accession>A0AAN7Q4D4</accession>
<evidence type="ECO:0000256" key="1">
    <source>
        <dbReference type="ARBA" id="ARBA00022723"/>
    </source>
</evidence>
<dbReference type="AlphaFoldDB" id="A0AAN7Q4D4"/>
<dbReference type="Pfam" id="PF13920">
    <property type="entry name" value="zf-C3HC4_3"/>
    <property type="match status" value="1"/>
</dbReference>
<gene>
    <name evidence="6" type="ORF">SAY87_020275</name>
</gene>
<organism evidence="6 7">
    <name type="scientific">Trapa incisa</name>
    <dbReference type="NCBI Taxonomy" id="236973"/>
    <lineage>
        <taxon>Eukaryota</taxon>
        <taxon>Viridiplantae</taxon>
        <taxon>Streptophyta</taxon>
        <taxon>Embryophyta</taxon>
        <taxon>Tracheophyta</taxon>
        <taxon>Spermatophyta</taxon>
        <taxon>Magnoliopsida</taxon>
        <taxon>eudicotyledons</taxon>
        <taxon>Gunneridae</taxon>
        <taxon>Pentapetalae</taxon>
        <taxon>rosids</taxon>
        <taxon>malvids</taxon>
        <taxon>Myrtales</taxon>
        <taxon>Lythraceae</taxon>
        <taxon>Trapa</taxon>
    </lineage>
</organism>
<feature type="domain" description="RING-type" evidence="5">
    <location>
        <begin position="145"/>
        <end position="183"/>
    </location>
</feature>
<keyword evidence="2 4" id="KW-0863">Zinc-finger</keyword>
<protein>
    <recommendedName>
        <fullName evidence="5">RING-type domain-containing protein</fullName>
    </recommendedName>
</protein>
<dbReference type="EMBL" id="JAXIOK010000012">
    <property type="protein sequence ID" value="KAK4758974.1"/>
    <property type="molecule type" value="Genomic_DNA"/>
</dbReference>
<dbReference type="PROSITE" id="PS50089">
    <property type="entry name" value="ZF_RING_2"/>
    <property type="match status" value="1"/>
</dbReference>
<dbReference type="InterPro" id="IPR001841">
    <property type="entry name" value="Znf_RING"/>
</dbReference>
<evidence type="ECO:0000313" key="6">
    <source>
        <dbReference type="EMBL" id="KAK4758974.1"/>
    </source>
</evidence>
<keyword evidence="7" id="KW-1185">Reference proteome</keyword>
<sequence>MIKERLSSHWKEMGDMDRGMMWRNLKQRLGLKRMGMGCCGAIFGARPTATAAAVTPTITIIETLSMDDDSECNDGSRRSSAAIAPFVSQFPAEETSVNLAMALAAERSSLRAASGGLKTLMTLIEETDGVDFNKMERKEGLDQLCCVCMENCKGAAFIPCGHTFCRVCARELWISRGSCPICNRSILEVLDIF</sequence>
<keyword evidence="1" id="KW-0479">Metal-binding</keyword>
<evidence type="ECO:0000313" key="7">
    <source>
        <dbReference type="Proteomes" id="UP001345219"/>
    </source>
</evidence>
<dbReference type="PANTHER" id="PTHR46629">
    <property type="entry name" value="OS01G0917900 PROTEIN"/>
    <property type="match status" value="1"/>
</dbReference>
<dbReference type="Gene3D" id="3.30.40.10">
    <property type="entry name" value="Zinc/RING finger domain, C3HC4 (zinc finger)"/>
    <property type="match status" value="1"/>
</dbReference>
<reference evidence="6 7" key="1">
    <citation type="journal article" date="2023" name="Hortic Res">
        <title>Pangenome of water caltrop reveals structural variations and asymmetric subgenome divergence after allopolyploidization.</title>
        <authorList>
            <person name="Zhang X."/>
            <person name="Chen Y."/>
            <person name="Wang L."/>
            <person name="Yuan Y."/>
            <person name="Fang M."/>
            <person name="Shi L."/>
            <person name="Lu R."/>
            <person name="Comes H.P."/>
            <person name="Ma Y."/>
            <person name="Chen Y."/>
            <person name="Huang G."/>
            <person name="Zhou Y."/>
            <person name="Zheng Z."/>
            <person name="Qiu Y."/>
        </authorList>
    </citation>
    <scope>NUCLEOTIDE SEQUENCE [LARGE SCALE GENOMIC DNA]</scope>
    <source>
        <tissue evidence="6">Roots</tissue>
    </source>
</reference>